<proteinExistence type="predicted"/>
<dbReference type="NCBIfam" id="TIGR01913">
    <property type="entry name" value="bet_lambda"/>
    <property type="match status" value="1"/>
</dbReference>
<sequence>MTNEVMDKEVSFEVNGESVRLTPNMIQRFLTSGNGNITPQETMMFLNLCKYQHLNPFLKEAYIIKFGDSPAQIITSKEAFMKRAESSPNYDGVSAGCIVLRNNEIVYTKGAFTLPTDDLVGAWADVKRKDRSEPHHVEIGLKEFSKGQSTWKAMPATMIRKTAIVNALREAFPESLGAMYTEDDKSPNETATKAIQKQTEPNKTQNKLADIIGGGNDATNNAGELETEPEPEIIESIKQDDTEEIEGTFEQPELL</sequence>
<protein>
    <recommendedName>
        <fullName evidence="4">Phage recombination protein Bet</fullName>
    </recommendedName>
</protein>
<evidence type="ECO:0000313" key="3">
    <source>
        <dbReference type="Proteomes" id="UP000825100"/>
    </source>
</evidence>
<feature type="region of interest" description="Disordered" evidence="1">
    <location>
        <begin position="195"/>
        <end position="255"/>
    </location>
</feature>
<dbReference type="Pfam" id="PF03837">
    <property type="entry name" value="RecT"/>
    <property type="match status" value="1"/>
</dbReference>
<dbReference type="EMBL" id="AP024685">
    <property type="protein sequence ID" value="BCX31467.1"/>
    <property type="molecule type" value="Genomic_DNA"/>
</dbReference>
<gene>
    <name evidence="2" type="ORF">LTWDN19_20340</name>
</gene>
<dbReference type="RefSeq" id="WP_221276503.1">
    <property type="nucleotide sequence ID" value="NZ_AP024685.1"/>
</dbReference>
<feature type="compositionally biased region" description="Polar residues" evidence="1">
    <location>
        <begin position="195"/>
        <end position="207"/>
    </location>
</feature>
<dbReference type="Proteomes" id="UP000825100">
    <property type="component" value="Chromosome"/>
</dbReference>
<reference evidence="2 3" key="1">
    <citation type="submission" date="2021-05" db="EMBL/GenBank/DDBJ databases">
        <title>Complete Genome Sequence of Latilactobacillus sp. Strain WDN19, a High D-Aspartate-producing Lactic Acid Bacterium Isolated from a Japanese Pickle.</title>
        <authorList>
            <person name="Kajitani K."/>
            <person name="Takahashi S."/>
        </authorList>
    </citation>
    <scope>NUCLEOTIDE SEQUENCE [LARGE SCALE GENOMIC DNA]</scope>
    <source>
        <strain evidence="2 3">WDN19</strain>
    </source>
</reference>
<evidence type="ECO:0008006" key="4">
    <source>
        <dbReference type="Google" id="ProtNLM"/>
    </source>
</evidence>
<keyword evidence="3" id="KW-1185">Reference proteome</keyword>
<organism evidence="2 3">
    <name type="scientific">Latilactobacillus curvatus</name>
    <name type="common">Lactobacillus curvatus</name>
    <dbReference type="NCBI Taxonomy" id="28038"/>
    <lineage>
        <taxon>Bacteria</taxon>
        <taxon>Bacillati</taxon>
        <taxon>Bacillota</taxon>
        <taxon>Bacilli</taxon>
        <taxon>Lactobacillales</taxon>
        <taxon>Lactobacillaceae</taxon>
        <taxon>Latilactobacillus</taxon>
    </lineage>
</organism>
<evidence type="ECO:0000313" key="2">
    <source>
        <dbReference type="EMBL" id="BCX31467.1"/>
    </source>
</evidence>
<name>A0ABN6GM86_LATCU</name>
<accession>A0ABN6GM86</accession>
<dbReference type="InterPro" id="IPR018330">
    <property type="entry name" value="RecT_fam"/>
</dbReference>
<evidence type="ECO:0000256" key="1">
    <source>
        <dbReference type="SAM" id="MobiDB-lite"/>
    </source>
</evidence>
<dbReference type="InterPro" id="IPR010183">
    <property type="entry name" value="Phage_lambda_Bet"/>
</dbReference>